<comment type="caution">
    <text evidence="2">The sequence shown here is derived from an EMBL/GenBank/DDBJ whole genome shotgun (WGS) entry which is preliminary data.</text>
</comment>
<accession>A0AAD9PNH2</accession>
<name>A0AAD9PNH2_9APIC</name>
<organism evidence="2 3">
    <name type="scientific">Babesia duncani</name>
    <dbReference type="NCBI Taxonomy" id="323732"/>
    <lineage>
        <taxon>Eukaryota</taxon>
        <taxon>Sar</taxon>
        <taxon>Alveolata</taxon>
        <taxon>Apicomplexa</taxon>
        <taxon>Aconoidasida</taxon>
        <taxon>Piroplasmida</taxon>
        <taxon>Babesiidae</taxon>
        <taxon>Babesia</taxon>
    </lineage>
</organism>
<protein>
    <recommendedName>
        <fullName evidence="1">5'-3' DNA helicase ZGRF1-like N-terminal domain-containing protein</fullName>
    </recommendedName>
</protein>
<proteinExistence type="predicted"/>
<dbReference type="Proteomes" id="UP001214638">
    <property type="component" value="Unassembled WGS sequence"/>
</dbReference>
<keyword evidence="3" id="KW-1185">Reference proteome</keyword>
<dbReference type="RefSeq" id="XP_067804860.1">
    <property type="nucleotide sequence ID" value="XM_067946069.1"/>
</dbReference>
<dbReference type="AlphaFoldDB" id="A0AAD9PNH2"/>
<dbReference type="GeneID" id="94335321"/>
<dbReference type="Pfam" id="PF10382">
    <property type="entry name" value="ZGRF1-like_N"/>
    <property type="match status" value="1"/>
</dbReference>
<dbReference type="InterPro" id="IPR018838">
    <property type="entry name" value="ZGRF1-like_N"/>
</dbReference>
<gene>
    <name evidence="2" type="ORF">BdWA1_001023</name>
</gene>
<evidence type="ECO:0000313" key="2">
    <source>
        <dbReference type="EMBL" id="KAK2198018.1"/>
    </source>
</evidence>
<evidence type="ECO:0000313" key="3">
    <source>
        <dbReference type="Proteomes" id="UP001214638"/>
    </source>
</evidence>
<sequence length="169" mass="19104">MVQVRYECQYCKKSSAKTKNWRDGILRAEMLGKYTRVYLYDLDQDQVCLDVGDIFNIQYNDFSGRETATPNFIVTVHTKIQAPIQTSKLLHAPPLDTTLLNPTVAAALAPLKTSRAPTRLFDNMRRAFEPTSAVKPQGPPDFKDAYKSPKRANVFDSIQSAIDQIEGKF</sequence>
<evidence type="ECO:0000259" key="1">
    <source>
        <dbReference type="Pfam" id="PF10382"/>
    </source>
</evidence>
<dbReference type="KEGG" id="bdw:94335321"/>
<dbReference type="EMBL" id="JALLKP010000001">
    <property type="protein sequence ID" value="KAK2198018.1"/>
    <property type="molecule type" value="Genomic_DNA"/>
</dbReference>
<reference evidence="2" key="1">
    <citation type="journal article" date="2023" name="Nat. Microbiol.">
        <title>Babesia duncani multi-omics identifies virulence factors and drug targets.</title>
        <authorList>
            <person name="Singh P."/>
            <person name="Lonardi S."/>
            <person name="Liang Q."/>
            <person name="Vydyam P."/>
            <person name="Khabirova E."/>
            <person name="Fang T."/>
            <person name="Gihaz S."/>
            <person name="Thekkiniath J."/>
            <person name="Munshi M."/>
            <person name="Abel S."/>
            <person name="Ciampossin L."/>
            <person name="Batugedara G."/>
            <person name="Gupta M."/>
            <person name="Lu X.M."/>
            <person name="Lenz T."/>
            <person name="Chakravarty S."/>
            <person name="Cornillot E."/>
            <person name="Hu Y."/>
            <person name="Ma W."/>
            <person name="Gonzalez L.M."/>
            <person name="Sanchez S."/>
            <person name="Estrada K."/>
            <person name="Sanchez-Flores A."/>
            <person name="Montero E."/>
            <person name="Harb O.S."/>
            <person name="Le Roch K.G."/>
            <person name="Mamoun C.B."/>
        </authorList>
    </citation>
    <scope>NUCLEOTIDE SEQUENCE</scope>
    <source>
        <strain evidence="2">WA1</strain>
    </source>
</reference>
<feature type="domain" description="5'-3' DNA helicase ZGRF1-like N-terminal" evidence="1">
    <location>
        <begin position="5"/>
        <end position="80"/>
    </location>
</feature>